<feature type="region of interest" description="Disordered" evidence="6">
    <location>
        <begin position="664"/>
        <end position="711"/>
    </location>
</feature>
<dbReference type="GO" id="GO:0005737">
    <property type="term" value="C:cytoplasm"/>
    <property type="evidence" value="ECO:0007669"/>
    <property type="project" value="UniProtKB-SubCell"/>
</dbReference>
<dbReference type="PROSITE" id="PS00018">
    <property type="entry name" value="EF_HAND_1"/>
    <property type="match status" value="1"/>
</dbReference>
<accession>A0A9P5HAI2</accession>
<keyword evidence="9" id="KW-1185">Reference proteome</keyword>
<evidence type="ECO:0000259" key="7">
    <source>
        <dbReference type="PROSITE" id="PS50222"/>
    </source>
</evidence>
<dbReference type="PANTHER" id="PTHR46212">
    <property type="entry name" value="PEFLIN"/>
    <property type="match status" value="1"/>
</dbReference>
<feature type="domain" description="EF-hand" evidence="7">
    <location>
        <begin position="752"/>
        <end position="787"/>
    </location>
</feature>
<comment type="subcellular location">
    <subcellularLocation>
        <location evidence="1">Cytoplasm</location>
    </subcellularLocation>
</comment>
<evidence type="ECO:0000313" key="9">
    <source>
        <dbReference type="Proteomes" id="UP000722485"/>
    </source>
</evidence>
<dbReference type="SUPFAM" id="SSF47473">
    <property type="entry name" value="EF-hand"/>
    <property type="match status" value="1"/>
</dbReference>
<evidence type="ECO:0000256" key="4">
    <source>
        <dbReference type="ARBA" id="ARBA00022737"/>
    </source>
</evidence>
<dbReference type="InterPro" id="IPR011992">
    <property type="entry name" value="EF-hand-dom_pair"/>
</dbReference>
<keyword evidence="4" id="KW-0677">Repeat</keyword>
<dbReference type="GO" id="GO:0048306">
    <property type="term" value="F:calcium-dependent protein binding"/>
    <property type="evidence" value="ECO:0007669"/>
    <property type="project" value="UniProtKB-ARBA"/>
</dbReference>
<evidence type="ECO:0000256" key="1">
    <source>
        <dbReference type="ARBA" id="ARBA00004496"/>
    </source>
</evidence>
<evidence type="ECO:0000313" key="8">
    <source>
        <dbReference type="EMBL" id="KAF7553488.1"/>
    </source>
</evidence>
<dbReference type="AlphaFoldDB" id="A0A9P5HAI2"/>
<dbReference type="InterPro" id="IPR018247">
    <property type="entry name" value="EF_Hand_1_Ca_BS"/>
</dbReference>
<evidence type="ECO:0000256" key="5">
    <source>
        <dbReference type="ARBA" id="ARBA00022837"/>
    </source>
</evidence>
<dbReference type="GO" id="GO:0005509">
    <property type="term" value="F:calcium ion binding"/>
    <property type="evidence" value="ECO:0007669"/>
    <property type="project" value="InterPro"/>
</dbReference>
<dbReference type="InterPro" id="IPR051426">
    <property type="entry name" value="Peflin/Sorcin_CaBP"/>
</dbReference>
<keyword evidence="5" id="KW-0106">Calcium</keyword>
<feature type="compositionally biased region" description="Polar residues" evidence="6">
    <location>
        <begin position="157"/>
        <end position="180"/>
    </location>
</feature>
<comment type="caution">
    <text evidence="8">The sequence shown here is derived from an EMBL/GenBank/DDBJ whole genome shotgun (WGS) entry which is preliminary data.</text>
</comment>
<feature type="region of interest" description="Disordered" evidence="6">
    <location>
        <begin position="157"/>
        <end position="182"/>
    </location>
</feature>
<dbReference type="OrthoDB" id="20872at2759"/>
<proteinExistence type="predicted"/>
<organism evidence="8 9">
    <name type="scientific">Cylindrodendrum hubeiense</name>
    <dbReference type="NCBI Taxonomy" id="595255"/>
    <lineage>
        <taxon>Eukaryota</taxon>
        <taxon>Fungi</taxon>
        <taxon>Dikarya</taxon>
        <taxon>Ascomycota</taxon>
        <taxon>Pezizomycotina</taxon>
        <taxon>Sordariomycetes</taxon>
        <taxon>Hypocreomycetidae</taxon>
        <taxon>Hypocreales</taxon>
        <taxon>Nectriaceae</taxon>
        <taxon>Cylindrodendrum</taxon>
    </lineage>
</organism>
<sequence length="884" mass="97728">MLDENDSLEVSEQQMTIAAAAQLCLGGFQECLHLSSPLHPRDCSLVEDQIARFSSWTSSIGVFSRGRASMDHRLREAPEVRDAVIDLLETLGDSIQDASSVLQEMASSQSGKPDIALAGTNVAGSPQEKLKGVAIAPIEDLECSPAKTISKPKIEFPQSQQQITTSTELPNQPAETSTNIDFGKGKSTVQSVVFSATTLAAGDYKKASTPSVISATKTVALDVHEELSFPPSPNGRIRKKYKALLKLRDKDNLKLQAFLDGKYAGNISELNLEPSIQTLDEVWHSCNVAIAEVICPFCLYALPGLSVDNEKKWKAHLTNDLDAYVCLFDDCDKPEALYNHSSDWLDHMHAHTLRWRCNSKSHGSLVFPLKEQYLDHMRQAHTASFTEPQLRVLAERNGRPIGPMFDFCPICGTDEVTTSLKEHIVGHLRLLALKSLPAYEDEGSECSGGGGSSAGASKPASRTTIKNDPQRYTRPIFQDISAISTQRSLDPSSMFSGQYDAWGGYKNFVAGGDELFPMLESPENDAIIQSMLQQAFEKVNQNMEPSSQLELDASVSNSPPKHGTSFCELCDDHPEGFRGNYELRRHIETKHANLTNACAHSFRMIKSNSPLTEWVCQDCGSEPHWAIWECTYCKFHVCPMCVLAPTMDENSAVEELKDVLAGVPATKSDISDPDEKTTDSSVASSKPKSTSARENEVLRTPIPERPSMIAPSESSINPALRPLFDALDMDGTGHLSEPQLSAGFSNKDFNSIDPNVVHVLVQIFDADRSGTIDFADFCAMWSFLASWRTLFKRFNSDQSGNINTSDFNKALVDFGYRLSPTFVDLVFEIFDTRGEGFLSFDAFLHSCISLKRMTDEFKKYDEDRDGYITFSFEEFLCASLAIMK</sequence>
<keyword evidence="2" id="KW-0963">Cytoplasm</keyword>
<protein>
    <recommendedName>
        <fullName evidence="7">EF-hand domain-containing protein</fullName>
    </recommendedName>
</protein>
<dbReference type="Gene3D" id="1.10.238.10">
    <property type="entry name" value="EF-hand"/>
    <property type="match status" value="1"/>
</dbReference>
<evidence type="ECO:0000256" key="3">
    <source>
        <dbReference type="ARBA" id="ARBA00022723"/>
    </source>
</evidence>
<reference evidence="8" key="1">
    <citation type="submission" date="2020-03" db="EMBL/GenBank/DDBJ databases">
        <title>Draft Genome Sequence of Cylindrodendrum hubeiense.</title>
        <authorList>
            <person name="Buettner E."/>
            <person name="Kellner H."/>
        </authorList>
    </citation>
    <scope>NUCLEOTIDE SEQUENCE</scope>
    <source>
        <strain evidence="8">IHI 201604</strain>
    </source>
</reference>
<evidence type="ECO:0000256" key="2">
    <source>
        <dbReference type="ARBA" id="ARBA00022490"/>
    </source>
</evidence>
<feature type="compositionally biased region" description="Basic and acidic residues" evidence="6">
    <location>
        <begin position="669"/>
        <end position="678"/>
    </location>
</feature>
<dbReference type="PANTHER" id="PTHR46212:SF3">
    <property type="entry name" value="GH27120P"/>
    <property type="match status" value="1"/>
</dbReference>
<name>A0A9P5HAI2_9HYPO</name>
<gene>
    <name evidence="8" type="ORF">G7Z17_g3626</name>
</gene>
<dbReference type="InterPro" id="IPR002048">
    <property type="entry name" value="EF_hand_dom"/>
</dbReference>
<keyword evidence="3" id="KW-0479">Metal-binding</keyword>
<dbReference type="Proteomes" id="UP000722485">
    <property type="component" value="Unassembled WGS sequence"/>
</dbReference>
<evidence type="ECO:0000256" key="6">
    <source>
        <dbReference type="SAM" id="MobiDB-lite"/>
    </source>
</evidence>
<feature type="compositionally biased region" description="Low complexity" evidence="6">
    <location>
        <begin position="680"/>
        <end position="690"/>
    </location>
</feature>
<dbReference type="CDD" id="cd16180">
    <property type="entry name" value="EFh_PEF_Group_I"/>
    <property type="match status" value="1"/>
</dbReference>
<dbReference type="PROSITE" id="PS50222">
    <property type="entry name" value="EF_HAND_2"/>
    <property type="match status" value="1"/>
</dbReference>
<dbReference type="SMART" id="SM00054">
    <property type="entry name" value="EFh"/>
    <property type="match status" value="5"/>
</dbReference>
<dbReference type="EMBL" id="JAANBB010000045">
    <property type="protein sequence ID" value="KAF7553488.1"/>
    <property type="molecule type" value="Genomic_DNA"/>
</dbReference>
<dbReference type="Pfam" id="PF13499">
    <property type="entry name" value="EF-hand_7"/>
    <property type="match status" value="2"/>
</dbReference>
<feature type="region of interest" description="Disordered" evidence="6">
    <location>
        <begin position="442"/>
        <end position="471"/>
    </location>
</feature>